<dbReference type="EMBL" id="BLXT01005114">
    <property type="protein sequence ID" value="GFO19866.1"/>
    <property type="molecule type" value="Genomic_DNA"/>
</dbReference>
<accession>A0AAV4BHE3</accession>
<proteinExistence type="predicted"/>
<sequence length="110" mass="12273">MTIDILSVFYQFEKHTRLTKTVKVIQNFFGTGGRLQALPSVNSKHALAAAAVAGNDDEDDYVAADDDNVGNDSQDDDWDNFNYHIIMIKPFRAGPWKESTSSKVFLSTDI</sequence>
<gene>
    <name evidence="1" type="ORF">PoB_004637100</name>
</gene>
<evidence type="ECO:0000313" key="2">
    <source>
        <dbReference type="Proteomes" id="UP000735302"/>
    </source>
</evidence>
<protein>
    <submittedName>
        <fullName evidence="1">Uncharacterized protein</fullName>
    </submittedName>
</protein>
<organism evidence="1 2">
    <name type="scientific">Plakobranchus ocellatus</name>
    <dbReference type="NCBI Taxonomy" id="259542"/>
    <lineage>
        <taxon>Eukaryota</taxon>
        <taxon>Metazoa</taxon>
        <taxon>Spiralia</taxon>
        <taxon>Lophotrochozoa</taxon>
        <taxon>Mollusca</taxon>
        <taxon>Gastropoda</taxon>
        <taxon>Heterobranchia</taxon>
        <taxon>Euthyneura</taxon>
        <taxon>Panpulmonata</taxon>
        <taxon>Sacoglossa</taxon>
        <taxon>Placobranchoidea</taxon>
        <taxon>Plakobranchidae</taxon>
        <taxon>Plakobranchus</taxon>
    </lineage>
</organism>
<dbReference type="Proteomes" id="UP000735302">
    <property type="component" value="Unassembled WGS sequence"/>
</dbReference>
<evidence type="ECO:0000313" key="1">
    <source>
        <dbReference type="EMBL" id="GFO19866.1"/>
    </source>
</evidence>
<name>A0AAV4BHE3_9GAST</name>
<reference evidence="1 2" key="1">
    <citation type="journal article" date="2021" name="Elife">
        <title>Chloroplast acquisition without the gene transfer in kleptoplastic sea slugs, Plakobranchus ocellatus.</title>
        <authorList>
            <person name="Maeda T."/>
            <person name="Takahashi S."/>
            <person name="Yoshida T."/>
            <person name="Shimamura S."/>
            <person name="Takaki Y."/>
            <person name="Nagai Y."/>
            <person name="Toyoda A."/>
            <person name="Suzuki Y."/>
            <person name="Arimoto A."/>
            <person name="Ishii H."/>
            <person name="Satoh N."/>
            <person name="Nishiyama T."/>
            <person name="Hasebe M."/>
            <person name="Maruyama T."/>
            <person name="Minagawa J."/>
            <person name="Obokata J."/>
            <person name="Shigenobu S."/>
        </authorList>
    </citation>
    <scope>NUCLEOTIDE SEQUENCE [LARGE SCALE GENOMIC DNA]</scope>
</reference>
<dbReference type="AlphaFoldDB" id="A0AAV4BHE3"/>
<keyword evidence="2" id="KW-1185">Reference proteome</keyword>
<comment type="caution">
    <text evidence="1">The sequence shown here is derived from an EMBL/GenBank/DDBJ whole genome shotgun (WGS) entry which is preliminary data.</text>
</comment>